<evidence type="ECO:0000256" key="13">
    <source>
        <dbReference type="ARBA" id="ARBA00061472"/>
    </source>
</evidence>
<evidence type="ECO:0000256" key="1">
    <source>
        <dbReference type="ARBA" id="ARBA00004496"/>
    </source>
</evidence>
<organism evidence="21 22">
    <name type="scientific">Streptococcus agalactiae</name>
    <dbReference type="NCBI Taxonomy" id="1311"/>
    <lineage>
        <taxon>Bacteria</taxon>
        <taxon>Bacillati</taxon>
        <taxon>Bacillota</taxon>
        <taxon>Bacilli</taxon>
        <taxon>Lactobacillales</taxon>
        <taxon>Streptococcaceae</taxon>
        <taxon>Streptococcus</taxon>
    </lineage>
</organism>
<evidence type="ECO:0000256" key="2">
    <source>
        <dbReference type="ARBA" id="ARBA00004948"/>
    </source>
</evidence>
<dbReference type="InterPro" id="IPR054173">
    <property type="entry name" value="ThiI_fer"/>
</dbReference>
<evidence type="ECO:0000256" key="7">
    <source>
        <dbReference type="ARBA" id="ARBA00022840"/>
    </source>
</evidence>
<keyword evidence="5 19" id="KW-0808">Transferase</keyword>
<sequence>MQYSEIMIRYGELSTKKKNRMRFINKLKNNMEHVLSIYPDVSVKTDRDRGHVYLNGTDYHEVAESLKEIFGIQAFSPSFKVEKNVDTLVKAVQEIMTSVYKDGMTFKITAKRSDHSFELDSRALNHTLGYAVFSVLPNIKAQMKQPDINLKVEIRDEAAYISYEDIRGAGGLPVGTSGKGMLMLSGGIDSPVAGYLALKRGVDIEAVHFASPPYTSPGALKKAHDLTRKLTKFGGNIQFIEVPFTEIQEEIKEKAPEAYLMTLTRRFMMRITDRIREDRNGLVIINGESLGQVASQTLESMQAINAVTATPIIRPVVTMDKLEIIDIAQKIDTFDISIQPFEDCCTIFAPDRPKTNPKIKNTEQYEKRMDVEGLVERAVAGIMVTTIQPQADSDDVDDLIDDLL</sequence>
<dbReference type="InterPro" id="IPR020536">
    <property type="entry name" value="ThiI_AANH"/>
</dbReference>
<dbReference type="InterPro" id="IPR049961">
    <property type="entry name" value="ThiI_N"/>
</dbReference>
<evidence type="ECO:0000259" key="20">
    <source>
        <dbReference type="PROSITE" id="PS51165"/>
    </source>
</evidence>
<feature type="binding site" evidence="19">
    <location>
        <position position="265"/>
    </location>
    <ligand>
        <name>ATP</name>
        <dbReference type="ChEBI" id="CHEBI:30616"/>
    </ligand>
</feature>
<keyword evidence="9 19" id="KW-0784">Thiamine biosynthesis</keyword>
<dbReference type="EMBL" id="LR134265">
    <property type="protein sequence ID" value="VED64997.1"/>
    <property type="molecule type" value="Genomic_DNA"/>
</dbReference>
<dbReference type="AlphaFoldDB" id="A0AB38VKL6"/>
<dbReference type="CDD" id="cd11716">
    <property type="entry name" value="THUMP_ThiI"/>
    <property type="match status" value="1"/>
</dbReference>
<name>A0AB38VKL6_STRAG</name>
<dbReference type="GO" id="GO:0009229">
    <property type="term" value="P:thiamine diphosphate biosynthetic process"/>
    <property type="evidence" value="ECO:0007669"/>
    <property type="project" value="UniProtKB-UniRule"/>
</dbReference>
<dbReference type="InterPro" id="IPR049962">
    <property type="entry name" value="THUMP_ThiI"/>
</dbReference>
<evidence type="ECO:0000313" key="22">
    <source>
        <dbReference type="Proteomes" id="UP000268870"/>
    </source>
</evidence>
<dbReference type="InterPro" id="IPR050102">
    <property type="entry name" value="tRNA_sulfurtransferase_ThiI"/>
</dbReference>
<evidence type="ECO:0000256" key="9">
    <source>
        <dbReference type="ARBA" id="ARBA00022977"/>
    </source>
</evidence>
<comment type="function">
    <text evidence="12 19">Catalyzes the ATP-dependent transfer of a sulfur to tRNA to produce 4-thiouridine in position 8 of tRNAs, which functions as a near-UV photosensor. Also catalyzes the transfer of sulfur to the sulfur carrier protein ThiS, forming ThiS-thiocarboxylate. This is a step in the synthesis of thiazole, in the thiamine biosynthesis pathway. The sulfur is donated as persulfide by IscS.</text>
</comment>
<feature type="binding site" evidence="19">
    <location>
        <position position="296"/>
    </location>
    <ligand>
        <name>ATP</name>
        <dbReference type="ChEBI" id="CHEBI:30616"/>
    </ligand>
</feature>
<evidence type="ECO:0000256" key="15">
    <source>
        <dbReference type="ARBA" id="ARBA00071867"/>
    </source>
</evidence>
<dbReference type="Gene3D" id="3.30.2130.30">
    <property type="match status" value="1"/>
</dbReference>
<evidence type="ECO:0000256" key="6">
    <source>
        <dbReference type="ARBA" id="ARBA00022741"/>
    </source>
</evidence>
<dbReference type="GO" id="GO:0005829">
    <property type="term" value="C:cytosol"/>
    <property type="evidence" value="ECO:0007669"/>
    <property type="project" value="TreeGrafter"/>
</dbReference>
<keyword evidence="6 19" id="KW-0547">Nucleotide-binding</keyword>
<comment type="pathway">
    <text evidence="2 19">Cofactor biosynthesis; thiamine diphosphate biosynthesis.</text>
</comment>
<evidence type="ECO:0000313" key="21">
    <source>
        <dbReference type="EMBL" id="VED64997.1"/>
    </source>
</evidence>
<comment type="subcellular location">
    <subcellularLocation>
        <location evidence="1 19">Cytoplasm</location>
    </subcellularLocation>
</comment>
<feature type="binding site" evidence="19">
    <location>
        <position position="287"/>
    </location>
    <ligand>
        <name>ATP</name>
        <dbReference type="ChEBI" id="CHEBI:30616"/>
    </ligand>
</feature>
<dbReference type="Pfam" id="PF02926">
    <property type="entry name" value="THUMP"/>
    <property type="match status" value="1"/>
</dbReference>
<dbReference type="EC" id="2.8.1.4" evidence="14 19"/>
<dbReference type="InterPro" id="IPR003720">
    <property type="entry name" value="tRNA_STrfase"/>
</dbReference>
<feature type="domain" description="THUMP" evidence="20">
    <location>
        <begin position="60"/>
        <end position="165"/>
    </location>
</feature>
<evidence type="ECO:0000256" key="8">
    <source>
        <dbReference type="ARBA" id="ARBA00022884"/>
    </source>
</evidence>
<feature type="binding site" evidence="19">
    <location>
        <begin position="183"/>
        <end position="184"/>
    </location>
    <ligand>
        <name>ATP</name>
        <dbReference type="ChEBI" id="CHEBI:30616"/>
    </ligand>
</feature>
<dbReference type="Pfam" id="PF22025">
    <property type="entry name" value="ThiI_fer"/>
    <property type="match status" value="1"/>
</dbReference>
<dbReference type="SMART" id="SM00981">
    <property type="entry name" value="THUMP"/>
    <property type="match status" value="1"/>
</dbReference>
<keyword evidence="8 19" id="KW-0694">RNA-binding</keyword>
<keyword evidence="4 19" id="KW-0820">tRNA-binding</keyword>
<dbReference type="InterPro" id="IPR004114">
    <property type="entry name" value="THUMP_dom"/>
</dbReference>
<keyword evidence="3 19" id="KW-0963">Cytoplasm</keyword>
<protein>
    <recommendedName>
        <fullName evidence="15 19">Probable tRNA sulfurtransferase</fullName>
        <ecNumber evidence="14 19">2.8.1.4</ecNumber>
    </recommendedName>
    <alternativeName>
        <fullName evidence="16 19">Sulfur carrier protein ThiS sulfurtransferase</fullName>
    </alternativeName>
    <alternativeName>
        <fullName evidence="17 19">Thiamine biosynthesis protein ThiI</fullName>
    </alternativeName>
    <alternativeName>
        <fullName evidence="18 19">tRNA 4-thiouridine synthase</fullName>
    </alternativeName>
</protein>
<evidence type="ECO:0000256" key="11">
    <source>
        <dbReference type="ARBA" id="ARBA00052330"/>
    </source>
</evidence>
<dbReference type="PROSITE" id="PS51165">
    <property type="entry name" value="THUMP"/>
    <property type="match status" value="1"/>
</dbReference>
<keyword evidence="7 19" id="KW-0067">ATP-binding</keyword>
<evidence type="ECO:0000256" key="19">
    <source>
        <dbReference type="HAMAP-Rule" id="MF_00021"/>
    </source>
</evidence>
<reference evidence="21 22" key="1">
    <citation type="submission" date="2018-12" db="EMBL/GenBank/DDBJ databases">
        <authorList>
            <consortium name="Pathogen Informatics"/>
        </authorList>
    </citation>
    <scope>NUCLEOTIDE SEQUENCE [LARGE SCALE GENOMIC DNA]</scope>
    <source>
        <strain evidence="21 22">NCTC8184</strain>
    </source>
</reference>
<dbReference type="HAMAP" id="MF_00021">
    <property type="entry name" value="ThiI"/>
    <property type="match status" value="1"/>
</dbReference>
<evidence type="ECO:0000256" key="5">
    <source>
        <dbReference type="ARBA" id="ARBA00022679"/>
    </source>
</evidence>
<evidence type="ECO:0000256" key="18">
    <source>
        <dbReference type="ARBA" id="ARBA00080570"/>
    </source>
</evidence>
<dbReference type="SUPFAM" id="SSF143437">
    <property type="entry name" value="THUMP domain-like"/>
    <property type="match status" value="1"/>
</dbReference>
<dbReference type="SUPFAM" id="SSF52402">
    <property type="entry name" value="Adenine nucleotide alpha hydrolases-like"/>
    <property type="match status" value="1"/>
</dbReference>
<dbReference type="FunFam" id="3.40.50.620:FF:000053">
    <property type="entry name" value="Probable tRNA sulfurtransferase"/>
    <property type="match status" value="1"/>
</dbReference>
<dbReference type="GO" id="GO:0002937">
    <property type="term" value="P:tRNA 4-thiouridine biosynthesis"/>
    <property type="evidence" value="ECO:0007669"/>
    <property type="project" value="TreeGrafter"/>
</dbReference>
<dbReference type="GO" id="GO:0009228">
    <property type="term" value="P:thiamine biosynthetic process"/>
    <property type="evidence" value="ECO:0007669"/>
    <property type="project" value="UniProtKB-KW"/>
</dbReference>
<dbReference type="Proteomes" id="UP000268870">
    <property type="component" value="Chromosome"/>
</dbReference>
<feature type="binding site" evidence="19">
    <location>
        <begin position="208"/>
        <end position="209"/>
    </location>
    <ligand>
        <name>ATP</name>
        <dbReference type="ChEBI" id="CHEBI:30616"/>
    </ligand>
</feature>
<evidence type="ECO:0000256" key="14">
    <source>
        <dbReference type="ARBA" id="ARBA00066827"/>
    </source>
</evidence>
<accession>A0AB38VKL6</accession>
<evidence type="ECO:0000256" key="12">
    <source>
        <dbReference type="ARBA" id="ARBA00058382"/>
    </source>
</evidence>
<evidence type="ECO:0000256" key="17">
    <source>
        <dbReference type="ARBA" id="ARBA00077849"/>
    </source>
</evidence>
<dbReference type="NCBIfam" id="TIGR00342">
    <property type="entry name" value="tRNA uracil 4-sulfurtransferase ThiI"/>
    <property type="match status" value="1"/>
</dbReference>
<comment type="catalytic activity">
    <reaction evidence="11 19">
        <text>[ThiS sulfur-carrier protein]-C-terminal Gly-Gly-AMP + S-sulfanyl-L-cysteinyl-[cysteine desulfurase] + AH2 = [ThiS sulfur-carrier protein]-C-terminal-Gly-aminoethanethioate + L-cysteinyl-[cysteine desulfurase] + A + AMP + 2 H(+)</text>
        <dbReference type="Rhea" id="RHEA:43340"/>
        <dbReference type="Rhea" id="RHEA-COMP:12157"/>
        <dbReference type="Rhea" id="RHEA-COMP:12158"/>
        <dbReference type="Rhea" id="RHEA-COMP:12910"/>
        <dbReference type="Rhea" id="RHEA-COMP:19908"/>
        <dbReference type="ChEBI" id="CHEBI:13193"/>
        <dbReference type="ChEBI" id="CHEBI:15378"/>
        <dbReference type="ChEBI" id="CHEBI:17499"/>
        <dbReference type="ChEBI" id="CHEBI:29950"/>
        <dbReference type="ChEBI" id="CHEBI:61963"/>
        <dbReference type="ChEBI" id="CHEBI:90618"/>
        <dbReference type="ChEBI" id="CHEBI:232372"/>
        <dbReference type="ChEBI" id="CHEBI:456215"/>
    </reaction>
</comment>
<dbReference type="GO" id="GO:0004810">
    <property type="term" value="F:CCA tRNA nucleotidyltransferase activity"/>
    <property type="evidence" value="ECO:0007669"/>
    <property type="project" value="InterPro"/>
</dbReference>
<dbReference type="GO" id="GO:0140741">
    <property type="term" value="F:tRNA-uracil-4 sulfurtransferase activity"/>
    <property type="evidence" value="ECO:0007669"/>
    <property type="project" value="UniProtKB-EC"/>
</dbReference>
<dbReference type="RefSeq" id="WP_115356996.1">
    <property type="nucleotide sequence ID" value="NZ_LR134265.1"/>
</dbReference>
<comment type="catalytic activity">
    <reaction evidence="10 19">
        <text>[ThiI sulfur-carrier protein]-S-sulfanyl-L-cysteine + a uridine in tRNA + 2 reduced [2Fe-2S]-[ferredoxin] + ATP + H(+) = [ThiI sulfur-carrier protein]-L-cysteine + a 4-thiouridine in tRNA + 2 oxidized [2Fe-2S]-[ferredoxin] + AMP + diphosphate</text>
        <dbReference type="Rhea" id="RHEA:24176"/>
        <dbReference type="Rhea" id="RHEA-COMP:10000"/>
        <dbReference type="Rhea" id="RHEA-COMP:10001"/>
        <dbReference type="Rhea" id="RHEA-COMP:13337"/>
        <dbReference type="Rhea" id="RHEA-COMP:13338"/>
        <dbReference type="Rhea" id="RHEA-COMP:13339"/>
        <dbReference type="Rhea" id="RHEA-COMP:13340"/>
        <dbReference type="ChEBI" id="CHEBI:15378"/>
        <dbReference type="ChEBI" id="CHEBI:29950"/>
        <dbReference type="ChEBI" id="CHEBI:30616"/>
        <dbReference type="ChEBI" id="CHEBI:33019"/>
        <dbReference type="ChEBI" id="CHEBI:33737"/>
        <dbReference type="ChEBI" id="CHEBI:33738"/>
        <dbReference type="ChEBI" id="CHEBI:61963"/>
        <dbReference type="ChEBI" id="CHEBI:65315"/>
        <dbReference type="ChEBI" id="CHEBI:136798"/>
        <dbReference type="ChEBI" id="CHEBI:456215"/>
        <dbReference type="EC" id="2.8.1.4"/>
    </reaction>
</comment>
<evidence type="ECO:0000256" key="4">
    <source>
        <dbReference type="ARBA" id="ARBA00022555"/>
    </source>
</evidence>
<dbReference type="GO" id="GO:0005524">
    <property type="term" value="F:ATP binding"/>
    <property type="evidence" value="ECO:0007669"/>
    <property type="project" value="UniProtKB-UniRule"/>
</dbReference>
<gene>
    <name evidence="19 21" type="primary">thiI</name>
    <name evidence="21" type="ORF">NCTC8184_01034</name>
</gene>
<dbReference type="GO" id="GO:0052837">
    <property type="term" value="P:thiazole biosynthetic process"/>
    <property type="evidence" value="ECO:0007669"/>
    <property type="project" value="TreeGrafter"/>
</dbReference>
<comment type="similarity">
    <text evidence="13 19">Belongs to the ThiI family.</text>
</comment>
<dbReference type="CDD" id="cd01712">
    <property type="entry name" value="PPase_ThiI"/>
    <property type="match status" value="1"/>
</dbReference>
<proteinExistence type="inferred from homology"/>
<dbReference type="PANTHER" id="PTHR43209:SF1">
    <property type="entry name" value="TRNA SULFURTRANSFERASE"/>
    <property type="match status" value="1"/>
</dbReference>
<dbReference type="Pfam" id="PF02568">
    <property type="entry name" value="ThiI"/>
    <property type="match status" value="1"/>
</dbReference>
<evidence type="ECO:0000256" key="3">
    <source>
        <dbReference type="ARBA" id="ARBA00022490"/>
    </source>
</evidence>
<dbReference type="Gene3D" id="3.40.50.620">
    <property type="entry name" value="HUPs"/>
    <property type="match status" value="1"/>
</dbReference>
<dbReference type="PANTHER" id="PTHR43209">
    <property type="entry name" value="TRNA SULFURTRANSFERASE"/>
    <property type="match status" value="1"/>
</dbReference>
<dbReference type="InterPro" id="IPR014729">
    <property type="entry name" value="Rossmann-like_a/b/a_fold"/>
</dbReference>
<evidence type="ECO:0000256" key="16">
    <source>
        <dbReference type="ARBA" id="ARBA00075337"/>
    </source>
</evidence>
<dbReference type="GO" id="GO:0000049">
    <property type="term" value="F:tRNA binding"/>
    <property type="evidence" value="ECO:0007669"/>
    <property type="project" value="UniProtKB-UniRule"/>
</dbReference>
<evidence type="ECO:0000256" key="10">
    <source>
        <dbReference type="ARBA" id="ARBA00050570"/>
    </source>
</evidence>